<dbReference type="PANTHER" id="PTHR13696">
    <property type="entry name" value="P-LOOP CONTAINING NUCLEOSIDE TRIPHOSPHATE HYDROLASE"/>
    <property type="match status" value="1"/>
</dbReference>
<evidence type="ECO:0000259" key="2">
    <source>
        <dbReference type="Pfam" id="PF13614"/>
    </source>
</evidence>
<gene>
    <name evidence="3" type="ORF">FPZ52_13565</name>
</gene>
<dbReference type="PANTHER" id="PTHR13696:SF52">
    <property type="entry name" value="PARA FAMILY PROTEIN CT_582"/>
    <property type="match status" value="1"/>
</dbReference>
<dbReference type="InterPro" id="IPR027417">
    <property type="entry name" value="P-loop_NTPase"/>
</dbReference>
<reference evidence="3 4" key="1">
    <citation type="submission" date="2019-07" db="EMBL/GenBank/DDBJ databases">
        <title>Litoreibacter alkalisoli sp. nov., isolated from saline-alkaline soil.</title>
        <authorList>
            <person name="Wang S."/>
            <person name="Xu L."/>
            <person name="Xing Y.-T."/>
            <person name="Sun J.-Q."/>
        </authorList>
    </citation>
    <scope>NUCLEOTIDE SEQUENCE [LARGE SCALE GENOMIC DNA]</scope>
    <source>
        <strain evidence="3 4">LN3S51</strain>
        <plasmid evidence="3 4">unnamed2</plasmid>
    </source>
</reference>
<dbReference type="OrthoDB" id="9777757at2"/>
<protein>
    <submittedName>
        <fullName evidence="3">AAA family ATPase</fullName>
    </submittedName>
</protein>
<dbReference type="RefSeq" id="WP_146366156.1">
    <property type="nucleotide sequence ID" value="NZ_CP042263.1"/>
</dbReference>
<dbReference type="SUPFAM" id="SSF52540">
    <property type="entry name" value="P-loop containing nucleoside triphosphate hydrolases"/>
    <property type="match status" value="1"/>
</dbReference>
<keyword evidence="3" id="KW-0614">Plasmid</keyword>
<evidence type="ECO:0000313" key="3">
    <source>
        <dbReference type="EMBL" id="QDY70740.1"/>
    </source>
</evidence>
<dbReference type="InterPro" id="IPR002586">
    <property type="entry name" value="CobQ/CobB/MinD/ParA_Nub-bd_dom"/>
</dbReference>
<evidence type="ECO:0000313" key="4">
    <source>
        <dbReference type="Proteomes" id="UP000318483"/>
    </source>
</evidence>
<feature type="domain" description="AAA" evidence="2">
    <location>
        <begin position="271"/>
        <end position="323"/>
    </location>
</feature>
<dbReference type="Pfam" id="PF13614">
    <property type="entry name" value="AAA_31"/>
    <property type="match status" value="1"/>
</dbReference>
<name>A0A5B8J902_9RHOB</name>
<dbReference type="InterPro" id="IPR025669">
    <property type="entry name" value="AAA_dom"/>
</dbReference>
<dbReference type="Gene3D" id="3.40.50.300">
    <property type="entry name" value="P-loop containing nucleotide triphosphate hydrolases"/>
    <property type="match status" value="1"/>
</dbReference>
<dbReference type="EMBL" id="CP042263">
    <property type="protein sequence ID" value="QDY70740.1"/>
    <property type="molecule type" value="Genomic_DNA"/>
</dbReference>
<dbReference type="AlphaFoldDB" id="A0A5B8J902"/>
<dbReference type="KEGG" id="lit:FPZ52_13565"/>
<keyword evidence="4" id="KW-1185">Reference proteome</keyword>
<accession>A0A5B8J902</accession>
<sequence>MADGQFDQFIRNLTRVMGSVNTRLQRDLTMRERVSRRFTLSEVAGFIGVDTATLLCLSQTDPAFPDGALAGRERSFSPAEILRIRAILSSHGNAGQPCLYWREPGDPLRVVTFGAQKGGTGKSLSAAHFAQYVNLFYGLRVGVIDADPQATASLYFADNALRLFDPQTPTMARFMGIDDPTDLRLTETPAADLNAIWAPTPWSGIRLIPGGPDIQNGDISLYFLSREGRHVYRVLKDAIARWDDAYGPRTSPADLRDASGAFLPDRFDAALTETVDLIVIDQQPSLTLVQLNGLIAADSVVIPQTMKGFDLATLATYVTSISEYLDFVMTFEPDLKVGRGAHVVLPTIVQEQNDRDTGQILDLWRKAPQDILQVWYARSDAIANAAEEYKSIYEYLPPRARRASARSFMENANSVNDALLRRVWPELPGRGFAETFIEDHWS</sequence>
<organism evidence="3 4">
    <name type="scientific">Qingshengfaniella alkalisoli</name>
    <dbReference type="NCBI Taxonomy" id="2599296"/>
    <lineage>
        <taxon>Bacteria</taxon>
        <taxon>Pseudomonadati</taxon>
        <taxon>Pseudomonadota</taxon>
        <taxon>Alphaproteobacteria</taxon>
        <taxon>Rhodobacterales</taxon>
        <taxon>Paracoccaceae</taxon>
        <taxon>Qingshengfaniella</taxon>
    </lineage>
</organism>
<dbReference type="CDD" id="cd02042">
    <property type="entry name" value="ParAB_family"/>
    <property type="match status" value="1"/>
</dbReference>
<dbReference type="InterPro" id="IPR050678">
    <property type="entry name" value="DNA_Partitioning_ATPase"/>
</dbReference>
<evidence type="ECO:0000259" key="1">
    <source>
        <dbReference type="Pfam" id="PF01656"/>
    </source>
</evidence>
<dbReference type="Pfam" id="PF01656">
    <property type="entry name" value="CbiA"/>
    <property type="match status" value="1"/>
</dbReference>
<proteinExistence type="predicted"/>
<geneLocation type="plasmid" evidence="3 4">
    <name>unnamed2</name>
</geneLocation>
<dbReference type="Proteomes" id="UP000318483">
    <property type="component" value="Plasmid unnamed2"/>
</dbReference>
<feature type="domain" description="CobQ/CobB/MinD/ParA nucleotide binding" evidence="1">
    <location>
        <begin position="113"/>
        <end position="158"/>
    </location>
</feature>